<dbReference type="InParanoid" id="A0A0G4F624"/>
<keyword evidence="3" id="KW-1185">Reference proteome</keyword>
<dbReference type="PhylomeDB" id="A0A0G4F624"/>
<feature type="region of interest" description="Disordered" evidence="1">
    <location>
        <begin position="204"/>
        <end position="320"/>
    </location>
</feature>
<evidence type="ECO:0000313" key="2">
    <source>
        <dbReference type="EMBL" id="CEM07952.1"/>
    </source>
</evidence>
<reference evidence="2 3" key="1">
    <citation type="submission" date="2014-11" db="EMBL/GenBank/DDBJ databases">
        <authorList>
            <person name="Zhu J."/>
            <person name="Qi W."/>
            <person name="Song R."/>
        </authorList>
    </citation>
    <scope>NUCLEOTIDE SEQUENCE [LARGE SCALE GENOMIC DNA]</scope>
</reference>
<feature type="compositionally biased region" description="Basic and acidic residues" evidence="1">
    <location>
        <begin position="221"/>
        <end position="246"/>
    </location>
</feature>
<evidence type="ECO:0000313" key="3">
    <source>
        <dbReference type="Proteomes" id="UP000041254"/>
    </source>
</evidence>
<feature type="region of interest" description="Disordered" evidence="1">
    <location>
        <begin position="387"/>
        <end position="428"/>
    </location>
</feature>
<proteinExistence type="predicted"/>
<feature type="compositionally biased region" description="Polar residues" evidence="1">
    <location>
        <begin position="468"/>
        <end position="478"/>
    </location>
</feature>
<accession>A0A0G4F624</accession>
<organism evidence="2 3">
    <name type="scientific">Vitrella brassicaformis (strain CCMP3155)</name>
    <dbReference type="NCBI Taxonomy" id="1169540"/>
    <lineage>
        <taxon>Eukaryota</taxon>
        <taxon>Sar</taxon>
        <taxon>Alveolata</taxon>
        <taxon>Colpodellida</taxon>
        <taxon>Vitrellaceae</taxon>
        <taxon>Vitrella</taxon>
    </lineage>
</organism>
<dbReference type="VEuPathDB" id="CryptoDB:Vbra_252"/>
<protein>
    <submittedName>
        <fullName evidence="2">Uncharacterized protein</fullName>
    </submittedName>
</protein>
<dbReference type="AlphaFoldDB" id="A0A0G4F624"/>
<feature type="compositionally biased region" description="Basic residues" evidence="1">
    <location>
        <begin position="443"/>
        <end position="464"/>
    </location>
</feature>
<feature type="region of interest" description="Disordered" evidence="1">
    <location>
        <begin position="443"/>
        <end position="486"/>
    </location>
</feature>
<evidence type="ECO:0000256" key="1">
    <source>
        <dbReference type="SAM" id="MobiDB-lite"/>
    </source>
</evidence>
<dbReference type="EMBL" id="CDMY01000381">
    <property type="protein sequence ID" value="CEM07952.1"/>
    <property type="molecule type" value="Genomic_DNA"/>
</dbReference>
<gene>
    <name evidence="2" type="ORF">Vbra_252</name>
</gene>
<dbReference type="Proteomes" id="UP000041254">
    <property type="component" value="Unassembled WGS sequence"/>
</dbReference>
<sequence>MVFPPRLPPVTQLQQRGGLLHSASFSITFRFVNKNGANNNCLLEAAIRKLRLGRLRLFNGRPADRLPTPIPGPAELRRLVVGDLERRRASGQLDAFFARPRDHILDVRRNSSLTECDVRSLANVTAASIVLCVLAEEQFEDPTVPLLLREHETVHPEGGRVQRPRSALEPFPPPPPILFIFYAGNHFMSLLPLDESDPQRVRRLQATGPRGPPSTGDDQEVDRTNEVGDTMDGRGRMDMAEDRDLTVGRGRAGAGGQLTLDELISRERRGSSGADPSLAAGPNSSDRPTLPPDRPGALADMTSREGYDPDNCDPPRAFESWTTSSMLGMTQESILNTDPLMRQRSQHARALTRRTQILQKGFATRETSSRLGSMIPRPYASLSAADRCPPALSQKQSGVRGNPVGGAAGPVSCDDSERSPTFPRRPPVLTQGAALNRLLRRPHHPHHHPRLLHLPPRHRHRHHLRSPEIQSFRLQTPKTRPRIPEK</sequence>
<name>A0A0G4F624_VITBC</name>